<sequence length="518" mass="56441">MAGLALLACAGAAAQTPAPNARQGRFDALFDQAMQRYQLPGLAVGVVQDGQVVYTRTAGELEAGKGRAIDADTLFKIASNSKAMTTGLLARLVDQGKLSWDDPVRKYLPDFRMHDPWVTEQIQVRDLLIHNSGLGLGAGDLMLWPEPNHFTRADIIAGLAHLKPTHSFRAHYAYDNLLYVVAGEVAAKAGGKPYEQLIREEVFGPLGMHRCQVGAWSRDGVGNVAQPHMQQAGRNVVVREDGAQIPDSPSMAAGGIRCSLRDMLTWIGIWLDTDTARIWISPAQRNAVWALQTPMPISQRMRDWDGTHLYGYGYGWRISDVDGQWKVAHTGTLMGMYSSLVLLPDQRTGFIILINGEGEGARTTLGQALTKFYTAPGRAELDVDHYAALLAAAAAPATPRKQTAPAPRRIAATPKAMAPWLGVYRDAWFGEVRICPKGKGVHFRASKSPRLQGPVMQVGERLLVDWTDPSVDAEPWLSFSGGAQGQVGLKLAHVDPGADFSYDYADLDFVRTGHCPAR</sequence>
<protein>
    <submittedName>
        <fullName evidence="2">Serine hydrolase</fullName>
    </submittedName>
</protein>
<dbReference type="PANTHER" id="PTHR46825:SF15">
    <property type="entry name" value="BETA-LACTAMASE-RELATED DOMAIN-CONTAINING PROTEIN"/>
    <property type="match status" value="1"/>
</dbReference>
<dbReference type="InterPro" id="IPR001466">
    <property type="entry name" value="Beta-lactam-related"/>
</dbReference>
<dbReference type="InterPro" id="IPR012338">
    <property type="entry name" value="Beta-lactam/transpept-like"/>
</dbReference>
<dbReference type="EMBL" id="SAWZ01000015">
    <property type="protein sequence ID" value="RXQ99400.1"/>
    <property type="molecule type" value="Genomic_DNA"/>
</dbReference>
<dbReference type="InterPro" id="IPR050491">
    <property type="entry name" value="AmpC-like"/>
</dbReference>
<proteinExistence type="predicted"/>
<evidence type="ECO:0000313" key="3">
    <source>
        <dbReference type="Proteomes" id="UP000289784"/>
    </source>
</evidence>
<keyword evidence="2" id="KW-0378">Hydrolase</keyword>
<comment type="caution">
    <text evidence="2">The sequence shown here is derived from an EMBL/GenBank/DDBJ whole genome shotgun (WGS) entry which is preliminary data.</text>
</comment>
<feature type="domain" description="Beta-lactamase-related" evidence="1">
    <location>
        <begin position="26"/>
        <end position="361"/>
    </location>
</feature>
<dbReference type="PANTHER" id="PTHR46825">
    <property type="entry name" value="D-ALANYL-D-ALANINE-CARBOXYPEPTIDASE/ENDOPEPTIDASE AMPH"/>
    <property type="match status" value="1"/>
</dbReference>
<name>A0A4Q1JSD6_9GAMM</name>
<dbReference type="AlphaFoldDB" id="A0A4Q1JSD6"/>
<dbReference type="OrthoDB" id="119951at2"/>
<dbReference type="GO" id="GO:0016787">
    <property type="term" value="F:hydrolase activity"/>
    <property type="evidence" value="ECO:0007669"/>
    <property type="project" value="UniProtKB-KW"/>
</dbReference>
<dbReference type="Proteomes" id="UP000289784">
    <property type="component" value="Unassembled WGS sequence"/>
</dbReference>
<organism evidence="2 3">
    <name type="scientific">Pseudoxanthomonas composti</name>
    <dbReference type="NCBI Taxonomy" id="2137479"/>
    <lineage>
        <taxon>Bacteria</taxon>
        <taxon>Pseudomonadati</taxon>
        <taxon>Pseudomonadota</taxon>
        <taxon>Gammaproteobacteria</taxon>
        <taxon>Lysobacterales</taxon>
        <taxon>Lysobacteraceae</taxon>
        <taxon>Pseudoxanthomonas</taxon>
    </lineage>
</organism>
<dbReference type="Pfam" id="PF00144">
    <property type="entry name" value="Beta-lactamase"/>
    <property type="match status" value="1"/>
</dbReference>
<evidence type="ECO:0000313" key="2">
    <source>
        <dbReference type="EMBL" id="RXQ99400.1"/>
    </source>
</evidence>
<dbReference type="SUPFAM" id="SSF56601">
    <property type="entry name" value="beta-lactamase/transpeptidase-like"/>
    <property type="match status" value="1"/>
</dbReference>
<reference evidence="2 3" key="1">
    <citation type="submission" date="2019-01" db="EMBL/GenBank/DDBJ databases">
        <title>Pseudoxanthomonas composti sp. nov., isolated from compost.</title>
        <authorList>
            <person name="Yang G."/>
        </authorList>
    </citation>
    <scope>NUCLEOTIDE SEQUENCE [LARGE SCALE GENOMIC DNA]</scope>
    <source>
        <strain evidence="2 3">GSS15</strain>
    </source>
</reference>
<keyword evidence="3" id="KW-1185">Reference proteome</keyword>
<gene>
    <name evidence="2" type="ORF">EPA99_18040</name>
</gene>
<dbReference type="Gene3D" id="3.40.710.10">
    <property type="entry name" value="DD-peptidase/beta-lactamase superfamily"/>
    <property type="match status" value="1"/>
</dbReference>
<accession>A0A4Q1JSD6</accession>
<evidence type="ECO:0000259" key="1">
    <source>
        <dbReference type="Pfam" id="PF00144"/>
    </source>
</evidence>